<dbReference type="Gene3D" id="6.10.250.370">
    <property type="match status" value="1"/>
</dbReference>
<dbReference type="PROSITE" id="PS51322">
    <property type="entry name" value="UEV"/>
    <property type="match status" value="1"/>
</dbReference>
<dbReference type="InterPro" id="IPR052070">
    <property type="entry name" value="ESCRT-I_UEV_domain"/>
</dbReference>
<dbReference type="SUPFAM" id="SSF140111">
    <property type="entry name" value="Endosomal sorting complex assembly domain"/>
    <property type="match status" value="1"/>
</dbReference>
<dbReference type="InterPro" id="IPR016135">
    <property type="entry name" value="UBQ-conjugating_enzyme/RWD"/>
</dbReference>
<accession>A0A815G221</accession>
<evidence type="ECO:0000256" key="7">
    <source>
        <dbReference type="PROSITE-ProRule" id="PRU00644"/>
    </source>
</evidence>
<gene>
    <name evidence="10" type="ORF">VCS650_LOCUS32786</name>
</gene>
<keyword evidence="4" id="KW-0967">Endosome</keyword>
<dbReference type="InterPro" id="IPR037202">
    <property type="entry name" value="ESCRT_assembly_dom"/>
</dbReference>
<comment type="subcellular location">
    <subcellularLocation>
        <location evidence="1">Endosome</location>
    </subcellularLocation>
</comment>
<dbReference type="OrthoDB" id="306304at2759"/>
<proteinExistence type="inferred from homology"/>
<protein>
    <recommendedName>
        <fullName evidence="12">Tumor susceptibility gene 101 protein</fullName>
    </recommendedName>
</protein>
<dbReference type="CDD" id="cd11685">
    <property type="entry name" value="UEV_TSG101-like"/>
    <property type="match status" value="1"/>
</dbReference>
<dbReference type="EMBL" id="CAJNON010000610">
    <property type="protein sequence ID" value="CAF1332920.1"/>
    <property type="molecule type" value="Genomic_DNA"/>
</dbReference>
<evidence type="ECO:0000256" key="1">
    <source>
        <dbReference type="ARBA" id="ARBA00004177"/>
    </source>
</evidence>
<dbReference type="Proteomes" id="UP000663891">
    <property type="component" value="Unassembled WGS sequence"/>
</dbReference>
<dbReference type="GO" id="GO:0015031">
    <property type="term" value="P:protein transport"/>
    <property type="evidence" value="ECO:0007669"/>
    <property type="project" value="UniProtKB-UniRule"/>
</dbReference>
<keyword evidence="6" id="KW-0175">Coiled coil</keyword>
<dbReference type="GO" id="GO:0043130">
    <property type="term" value="F:ubiquitin binding"/>
    <property type="evidence" value="ECO:0007669"/>
    <property type="project" value="TreeGrafter"/>
</dbReference>
<evidence type="ECO:0000259" key="9">
    <source>
        <dbReference type="PROSITE" id="PS51322"/>
    </source>
</evidence>
<evidence type="ECO:0000256" key="4">
    <source>
        <dbReference type="ARBA" id="ARBA00022753"/>
    </source>
</evidence>
<dbReference type="PANTHER" id="PTHR23306">
    <property type="entry name" value="TUMOR SUSCEPTIBILITY GENE 101 PROTEIN-RELATED"/>
    <property type="match status" value="1"/>
</dbReference>
<keyword evidence="5 7" id="KW-0653">Protein transport</keyword>
<evidence type="ECO:0000256" key="5">
    <source>
        <dbReference type="ARBA" id="ARBA00022927"/>
    </source>
</evidence>
<comment type="caution">
    <text evidence="10">The sequence shown here is derived from an EMBL/GenBank/DDBJ whole genome shotgun (WGS) entry which is preliminary data.</text>
</comment>
<evidence type="ECO:0000256" key="3">
    <source>
        <dbReference type="ARBA" id="ARBA00022448"/>
    </source>
</evidence>
<evidence type="ECO:0000256" key="6">
    <source>
        <dbReference type="ARBA" id="ARBA00023054"/>
    </source>
</evidence>
<feature type="domain" description="SB" evidence="8">
    <location>
        <begin position="338"/>
        <end position="405"/>
    </location>
</feature>
<dbReference type="InterPro" id="IPR008883">
    <property type="entry name" value="UEV_N"/>
</dbReference>
<evidence type="ECO:0000259" key="8">
    <source>
        <dbReference type="PROSITE" id="PS51312"/>
    </source>
</evidence>
<dbReference type="Gene3D" id="3.10.110.10">
    <property type="entry name" value="Ubiquitin Conjugating Enzyme"/>
    <property type="match status" value="1"/>
</dbReference>
<organism evidence="10 11">
    <name type="scientific">Adineta steineri</name>
    <dbReference type="NCBI Taxonomy" id="433720"/>
    <lineage>
        <taxon>Eukaryota</taxon>
        <taxon>Metazoa</taxon>
        <taxon>Spiralia</taxon>
        <taxon>Gnathifera</taxon>
        <taxon>Rotifera</taxon>
        <taxon>Eurotatoria</taxon>
        <taxon>Bdelloidea</taxon>
        <taxon>Adinetida</taxon>
        <taxon>Adinetidae</taxon>
        <taxon>Adineta</taxon>
    </lineage>
</organism>
<feature type="domain" description="UEV" evidence="9">
    <location>
        <begin position="1"/>
        <end position="139"/>
    </location>
</feature>
<dbReference type="Pfam" id="PF09454">
    <property type="entry name" value="Vps23_core"/>
    <property type="match status" value="1"/>
</dbReference>
<dbReference type="GO" id="GO:0000813">
    <property type="term" value="C:ESCRT I complex"/>
    <property type="evidence" value="ECO:0007669"/>
    <property type="project" value="TreeGrafter"/>
</dbReference>
<dbReference type="AlphaFoldDB" id="A0A815G221"/>
<evidence type="ECO:0000313" key="10">
    <source>
        <dbReference type="EMBL" id="CAF1332920.1"/>
    </source>
</evidence>
<dbReference type="GO" id="GO:0008333">
    <property type="term" value="P:endosome to lysosome transport"/>
    <property type="evidence" value="ECO:0007669"/>
    <property type="project" value="TreeGrafter"/>
</dbReference>
<comment type="similarity">
    <text evidence="2">Belongs to the ubiquitin-conjugating enzyme family. UEV subfamily.</text>
</comment>
<dbReference type="Gene3D" id="6.10.140.820">
    <property type="match status" value="1"/>
</dbReference>
<evidence type="ECO:0008006" key="12">
    <source>
        <dbReference type="Google" id="ProtNLM"/>
    </source>
</evidence>
<sequence length="405" mass="45449">MINRARPTNRDLVRRDILQGINSSTSNLILKLVEYYYNDGTAKELLCLYGTVTCQYKGNRYNIPIEIFLQPEHPIVAPVAYVKPTPDMYVSPTSRDVQPDGTVIIPYMRNWRHPNSDLNNLINAMSDAFSQSPPVYSNAGGGSTTAAAAAATHSTPYPTHTSMPMPSVIGTGGSTANTSHSYPYGYPQTQIPQDVYRDSLQTAVFDKVRNRLDETLQIGNAQIDSLRKTEQDLQDGDKKLQIMINEAQQQQIQAQNYITNIKAKTNEIKTEQDLQDGDKKLQIMINEAQQQQIQAQNYITNIKAKTNEMLDATQKMSSSSSSLGKENSVKDDALITPAPVYKQLLQAYAEEHAIQDLLYYLSDGLRREAIGLDIYLKHVRELSRKQFILRATMHKCRQIAGLSVK</sequence>
<dbReference type="PROSITE" id="PS51312">
    <property type="entry name" value="SB"/>
    <property type="match status" value="1"/>
</dbReference>
<evidence type="ECO:0000256" key="2">
    <source>
        <dbReference type="ARBA" id="ARBA00009594"/>
    </source>
</evidence>
<evidence type="ECO:0000313" key="11">
    <source>
        <dbReference type="Proteomes" id="UP000663891"/>
    </source>
</evidence>
<dbReference type="Pfam" id="PF05743">
    <property type="entry name" value="UEV"/>
    <property type="match status" value="1"/>
</dbReference>
<dbReference type="PANTHER" id="PTHR23306:SF3">
    <property type="entry name" value="TUMOR SUPPRESSOR PROTEIN 101"/>
    <property type="match status" value="1"/>
</dbReference>
<dbReference type="SUPFAM" id="SSF54495">
    <property type="entry name" value="UBC-like"/>
    <property type="match status" value="1"/>
</dbReference>
<keyword evidence="3 7" id="KW-0813">Transport</keyword>
<dbReference type="InterPro" id="IPR017916">
    <property type="entry name" value="SB_dom"/>
</dbReference>
<reference evidence="10" key="1">
    <citation type="submission" date="2021-02" db="EMBL/GenBank/DDBJ databases">
        <authorList>
            <person name="Nowell W R."/>
        </authorList>
    </citation>
    <scope>NUCLEOTIDE SEQUENCE</scope>
</reference>
<name>A0A815G221_9BILA</name>